<evidence type="ECO:0000256" key="1">
    <source>
        <dbReference type="SAM" id="MobiDB-lite"/>
    </source>
</evidence>
<evidence type="ECO:0000259" key="2">
    <source>
        <dbReference type="Pfam" id="PF23237"/>
    </source>
</evidence>
<feature type="domain" description="HYR-like" evidence="2">
    <location>
        <begin position="37"/>
        <end position="105"/>
    </location>
</feature>
<proteinExistence type="predicted"/>
<evidence type="ECO:0000313" key="3">
    <source>
        <dbReference type="EMBL" id="PHN96178.1"/>
    </source>
</evidence>
<sequence length="166" mass="17276">GSGEMVLQWESTDNCGNTVSYTQPTTATETSAPALPEEPADVSVDCEAIPAVPTITATDNCDTVVDVVFTEVSNTVVDGCGEIVRQWESTDKCGNTVSHTQTITVTDTTAPVLSSEPGDVSVDCEAIPAVPTITATYNCDTVVDVVFTEGSNTGVDGVCEGRGCMW</sequence>
<comment type="caution">
    <text evidence="3">The sequence shown here is derived from an EMBL/GenBank/DDBJ whole genome shotgun (WGS) entry which is preliminary data.</text>
</comment>
<evidence type="ECO:0000313" key="4">
    <source>
        <dbReference type="Proteomes" id="UP000222163"/>
    </source>
</evidence>
<dbReference type="EMBL" id="PDUU01000034">
    <property type="protein sequence ID" value="PHN96178.1"/>
    <property type="molecule type" value="Genomic_DNA"/>
</dbReference>
<dbReference type="AlphaFoldDB" id="A0A2G1BQ98"/>
<organism evidence="3 4">
    <name type="scientific">Tenacibaculum discolor</name>
    <dbReference type="NCBI Taxonomy" id="361581"/>
    <lineage>
        <taxon>Bacteria</taxon>
        <taxon>Pseudomonadati</taxon>
        <taxon>Bacteroidota</taxon>
        <taxon>Flavobacteriia</taxon>
        <taxon>Flavobacteriales</taxon>
        <taxon>Flavobacteriaceae</taxon>
        <taxon>Tenacibaculum</taxon>
    </lineage>
</organism>
<feature type="non-terminal residue" evidence="3">
    <location>
        <position position="1"/>
    </location>
</feature>
<reference evidence="3 4" key="1">
    <citation type="journal article" date="2016" name="Nat. Commun.">
        <title>Microbial interactions lead to rapid micro-scale successions on model marine particles.</title>
        <authorList>
            <person name="Datta M.S."/>
            <person name="Sliwerska E."/>
            <person name="Gore J."/>
            <person name="Polz M.F."/>
            <person name="Cordero O.X."/>
        </authorList>
    </citation>
    <scope>NUCLEOTIDE SEQUENCE [LARGE SCALE GENOMIC DNA]</scope>
    <source>
        <strain evidence="3 4">4G03</strain>
    </source>
</reference>
<feature type="compositionally biased region" description="Polar residues" evidence="1">
    <location>
        <begin position="14"/>
        <end position="31"/>
    </location>
</feature>
<accession>A0A2G1BQ98</accession>
<dbReference type="Proteomes" id="UP000222163">
    <property type="component" value="Unassembled WGS sequence"/>
</dbReference>
<name>A0A2G1BQ98_9FLAO</name>
<feature type="non-terminal residue" evidence="3">
    <location>
        <position position="166"/>
    </location>
</feature>
<dbReference type="InterPro" id="IPR057078">
    <property type="entry name" value="HYR-4C"/>
</dbReference>
<protein>
    <recommendedName>
        <fullName evidence="2">HYR-like domain-containing protein</fullName>
    </recommendedName>
</protein>
<feature type="region of interest" description="Disordered" evidence="1">
    <location>
        <begin position="14"/>
        <end position="39"/>
    </location>
</feature>
<dbReference type="Pfam" id="PF23237">
    <property type="entry name" value="HYR_4C"/>
    <property type="match status" value="1"/>
</dbReference>
<gene>
    <name evidence="3" type="ORF">CSC81_15680</name>
</gene>